<evidence type="ECO:0000313" key="2">
    <source>
        <dbReference type="Proteomes" id="UP000193577"/>
    </source>
</evidence>
<protein>
    <submittedName>
        <fullName evidence="1">Uncharacterized protein</fullName>
    </submittedName>
</protein>
<dbReference type="EMBL" id="NCXO01000045">
    <property type="protein sequence ID" value="OSC31430.1"/>
    <property type="molecule type" value="Genomic_DNA"/>
</dbReference>
<evidence type="ECO:0000313" key="1">
    <source>
        <dbReference type="EMBL" id="OSC31430.1"/>
    </source>
</evidence>
<organism evidence="1 2">
    <name type="scientific">Mycolicibacillus koreensis</name>
    <dbReference type="NCBI Taxonomy" id="1069220"/>
    <lineage>
        <taxon>Bacteria</taxon>
        <taxon>Bacillati</taxon>
        <taxon>Actinomycetota</taxon>
        <taxon>Actinomycetes</taxon>
        <taxon>Mycobacteriales</taxon>
        <taxon>Mycobacteriaceae</taxon>
        <taxon>Mycolicibacillus</taxon>
    </lineage>
</organism>
<reference evidence="1 2" key="1">
    <citation type="submission" date="2017-04" db="EMBL/GenBank/DDBJ databases">
        <title>The new phylogeny of genus Mycobacterium.</title>
        <authorList>
            <person name="Tortoli E."/>
            <person name="Trovato A."/>
            <person name="Cirillo D.M."/>
        </authorList>
    </citation>
    <scope>NUCLEOTIDE SEQUENCE [LARGE SCALE GENOMIC DNA]</scope>
    <source>
        <strain evidence="1 2">KCTC 19819</strain>
    </source>
</reference>
<dbReference type="AlphaFoldDB" id="A0A7I7SBU0"/>
<dbReference type="PROSITE" id="PS51257">
    <property type="entry name" value="PROKAR_LIPOPROTEIN"/>
    <property type="match status" value="1"/>
</dbReference>
<dbReference type="OrthoDB" id="4382032at2"/>
<accession>A0A7I7SBU0</accession>
<proteinExistence type="predicted"/>
<name>A0A7I7SBU0_9MYCO</name>
<keyword evidence="2" id="KW-1185">Reference proteome</keyword>
<gene>
    <name evidence="1" type="ORF">B8W67_16465</name>
</gene>
<comment type="caution">
    <text evidence="1">The sequence shown here is derived from an EMBL/GenBank/DDBJ whole genome shotgun (WGS) entry which is preliminary data.</text>
</comment>
<sequence length="106" mass="10784">MRFVMLLTTGLLAVGLVAGCGHNDAGSDEKTSVYLDLLHKSDIHFDSDADAIAAGKKACEQLKSGSDAIEVSKGLNVGDDAGSGAFVVGAAIGSFCPDQSSKILPD</sequence>
<dbReference type="Pfam" id="PF05305">
    <property type="entry name" value="DUF732"/>
    <property type="match status" value="1"/>
</dbReference>
<dbReference type="RefSeq" id="WP_069390990.1">
    <property type="nucleotide sequence ID" value="NZ_AP022594.1"/>
</dbReference>
<dbReference type="Proteomes" id="UP000193577">
    <property type="component" value="Unassembled WGS sequence"/>
</dbReference>
<dbReference type="InterPro" id="IPR007969">
    <property type="entry name" value="DUF732"/>
</dbReference>